<accession>A0A832V4S1</accession>
<evidence type="ECO:0000256" key="4">
    <source>
        <dbReference type="ARBA" id="ARBA00023284"/>
    </source>
</evidence>
<dbReference type="FunFam" id="3.40.30.10:FF:000001">
    <property type="entry name" value="Thioredoxin"/>
    <property type="match status" value="1"/>
</dbReference>
<evidence type="ECO:0000256" key="5">
    <source>
        <dbReference type="PIRSR" id="PIRSR000077-1"/>
    </source>
</evidence>
<keyword evidence="4 6" id="KW-0676">Redox-active center</keyword>
<dbReference type="PANTHER" id="PTHR45663">
    <property type="entry name" value="GEO12009P1"/>
    <property type="match status" value="1"/>
</dbReference>
<dbReference type="CDD" id="cd02947">
    <property type="entry name" value="TRX_family"/>
    <property type="match status" value="1"/>
</dbReference>
<dbReference type="AlphaFoldDB" id="A0A832V4S1"/>
<dbReference type="InterPro" id="IPR017937">
    <property type="entry name" value="Thioredoxin_CS"/>
</dbReference>
<evidence type="ECO:0000256" key="1">
    <source>
        <dbReference type="ARBA" id="ARBA00022448"/>
    </source>
</evidence>
<keyword evidence="9" id="KW-1185">Reference proteome</keyword>
<evidence type="ECO:0000313" key="8">
    <source>
        <dbReference type="EMBL" id="HIK00210.1"/>
    </source>
</evidence>
<feature type="site" description="Contributes to redox potential value" evidence="5">
    <location>
        <position position="41"/>
    </location>
</feature>
<organism evidence="8 9">
    <name type="scientific">Candidatus Naiadarchaeum limnaeum</name>
    <dbReference type="NCBI Taxonomy" id="2756139"/>
    <lineage>
        <taxon>Archaea</taxon>
        <taxon>Candidatus Undinarchaeota</taxon>
        <taxon>Candidatus Undinarchaeia</taxon>
        <taxon>Candidatus Naiadarchaeales</taxon>
        <taxon>Candidatus Naiadarchaeaceae</taxon>
        <taxon>Candidatus Naiadarchaeum</taxon>
    </lineage>
</organism>
<dbReference type="InterPro" id="IPR005746">
    <property type="entry name" value="Thioredoxin"/>
</dbReference>
<dbReference type="SUPFAM" id="SSF52833">
    <property type="entry name" value="Thioredoxin-like"/>
    <property type="match status" value="1"/>
</dbReference>
<dbReference type="PROSITE" id="PS00194">
    <property type="entry name" value="THIOREDOXIN_1"/>
    <property type="match status" value="1"/>
</dbReference>
<evidence type="ECO:0000259" key="7">
    <source>
        <dbReference type="PROSITE" id="PS51352"/>
    </source>
</evidence>
<feature type="active site" description="Nucleophile" evidence="5">
    <location>
        <position position="40"/>
    </location>
</feature>
<feature type="site" description="Contributes to redox potential value" evidence="5">
    <location>
        <position position="42"/>
    </location>
</feature>
<dbReference type="PANTHER" id="PTHR45663:SF11">
    <property type="entry name" value="GEO12009P1"/>
    <property type="match status" value="1"/>
</dbReference>
<dbReference type="NCBIfam" id="TIGR01068">
    <property type="entry name" value="thioredoxin"/>
    <property type="match status" value="1"/>
</dbReference>
<feature type="disulfide bond" description="Redox-active" evidence="6">
    <location>
        <begin position="40"/>
        <end position="43"/>
    </location>
</feature>
<feature type="active site" description="Nucleophile" evidence="5">
    <location>
        <position position="43"/>
    </location>
</feature>
<sequence>MVEKKQTTGTHPLHIGSSDFDKEVINSKIPVVVDFWASWCGPCTMIAPTLEDLAKEYSGEVKFVKVQLDELGGEDPETQKREELAASYGVMSIPNLIFFKDGVVAGNSIGAVPKETLKQRIDEAFGF</sequence>
<dbReference type="InterPro" id="IPR013766">
    <property type="entry name" value="Thioredoxin_domain"/>
</dbReference>
<feature type="site" description="Contributes to redox potential value" evidence="5">
    <location>
        <position position="34"/>
    </location>
</feature>
<dbReference type="GO" id="GO:0015035">
    <property type="term" value="F:protein-disulfide reductase activity"/>
    <property type="evidence" value="ECO:0007669"/>
    <property type="project" value="InterPro"/>
</dbReference>
<dbReference type="PROSITE" id="PS51352">
    <property type="entry name" value="THIOREDOXIN_2"/>
    <property type="match status" value="1"/>
</dbReference>
<gene>
    <name evidence="8" type="primary">trxA</name>
    <name evidence="8" type="ORF">H1016_01585</name>
</gene>
<keyword evidence="2" id="KW-0249">Electron transport</keyword>
<dbReference type="InterPro" id="IPR036249">
    <property type="entry name" value="Thioredoxin-like_sf"/>
</dbReference>
<evidence type="ECO:0000256" key="2">
    <source>
        <dbReference type="ARBA" id="ARBA00022982"/>
    </source>
</evidence>
<comment type="caution">
    <text evidence="8">The sequence shown here is derived from an EMBL/GenBank/DDBJ whole genome shotgun (WGS) entry which is preliminary data.</text>
</comment>
<dbReference type="Proteomes" id="UP000646946">
    <property type="component" value="Unassembled WGS sequence"/>
</dbReference>
<keyword evidence="3 6" id="KW-1015">Disulfide bond</keyword>
<dbReference type="EMBL" id="DVAB01000016">
    <property type="protein sequence ID" value="HIK00210.1"/>
    <property type="molecule type" value="Genomic_DNA"/>
</dbReference>
<dbReference type="PIRSF" id="PIRSF000077">
    <property type="entry name" value="Thioredoxin"/>
    <property type="match status" value="1"/>
</dbReference>
<dbReference type="GO" id="GO:0005737">
    <property type="term" value="C:cytoplasm"/>
    <property type="evidence" value="ECO:0007669"/>
    <property type="project" value="TreeGrafter"/>
</dbReference>
<reference evidence="8 9" key="1">
    <citation type="journal article" name="Nat. Commun.">
        <title>Undinarchaeota illuminate DPANN phylogeny and the impact of gene transfer on archaeal evolution.</title>
        <authorList>
            <person name="Dombrowski N."/>
            <person name="Williams T.A."/>
            <person name="Sun J."/>
            <person name="Woodcroft B.J."/>
            <person name="Lee J.H."/>
            <person name="Minh B.Q."/>
            <person name="Rinke C."/>
            <person name="Spang A."/>
        </authorList>
    </citation>
    <scope>NUCLEOTIDE SEQUENCE [LARGE SCALE GENOMIC DNA]</scope>
    <source>
        <strain evidence="8">MAG_bin1129</strain>
    </source>
</reference>
<proteinExistence type="predicted"/>
<evidence type="ECO:0000313" key="9">
    <source>
        <dbReference type="Proteomes" id="UP000646946"/>
    </source>
</evidence>
<name>A0A832V4S1_9ARCH</name>
<dbReference type="Gene3D" id="3.40.30.10">
    <property type="entry name" value="Glutaredoxin"/>
    <property type="match status" value="1"/>
</dbReference>
<protein>
    <submittedName>
        <fullName evidence="8">Thioredoxin</fullName>
    </submittedName>
</protein>
<feature type="domain" description="Thioredoxin" evidence="7">
    <location>
        <begin position="1"/>
        <end position="126"/>
    </location>
</feature>
<keyword evidence="1" id="KW-0813">Transport</keyword>
<evidence type="ECO:0000256" key="6">
    <source>
        <dbReference type="PIRSR" id="PIRSR000077-4"/>
    </source>
</evidence>
<dbReference type="Pfam" id="PF00085">
    <property type="entry name" value="Thioredoxin"/>
    <property type="match status" value="1"/>
</dbReference>
<dbReference type="PRINTS" id="PR00421">
    <property type="entry name" value="THIOREDOXIN"/>
</dbReference>
<evidence type="ECO:0000256" key="3">
    <source>
        <dbReference type="ARBA" id="ARBA00023157"/>
    </source>
</evidence>